<gene>
    <name evidence="2" type="ORF">PSFLO_07077</name>
</gene>
<proteinExistence type="predicted"/>
<organism evidence="2 3">
    <name type="scientific">Pseudozyma flocculosa</name>
    <dbReference type="NCBI Taxonomy" id="84751"/>
    <lineage>
        <taxon>Eukaryota</taxon>
        <taxon>Fungi</taxon>
        <taxon>Dikarya</taxon>
        <taxon>Basidiomycota</taxon>
        <taxon>Ustilaginomycotina</taxon>
        <taxon>Ustilaginomycetes</taxon>
        <taxon>Ustilaginales</taxon>
        <taxon>Ustilaginaceae</taxon>
        <taxon>Pseudozyma</taxon>
    </lineage>
</organism>
<dbReference type="Proteomes" id="UP000323386">
    <property type="component" value="Unassembled WGS sequence"/>
</dbReference>
<feature type="region of interest" description="Disordered" evidence="1">
    <location>
        <begin position="201"/>
        <end position="251"/>
    </location>
</feature>
<evidence type="ECO:0000256" key="1">
    <source>
        <dbReference type="SAM" id="MobiDB-lite"/>
    </source>
</evidence>
<name>A0A5C3FD37_9BASI</name>
<keyword evidence="3" id="KW-1185">Reference proteome</keyword>
<reference evidence="2 3" key="1">
    <citation type="submission" date="2018-03" db="EMBL/GenBank/DDBJ databases">
        <authorList>
            <person name="Guldener U."/>
        </authorList>
    </citation>
    <scope>NUCLEOTIDE SEQUENCE [LARGE SCALE GENOMIC DNA]</scope>
    <source>
        <strain evidence="2 3">DAOM196992</strain>
    </source>
</reference>
<evidence type="ECO:0000313" key="2">
    <source>
        <dbReference type="EMBL" id="SPO41595.1"/>
    </source>
</evidence>
<feature type="region of interest" description="Disordered" evidence="1">
    <location>
        <begin position="110"/>
        <end position="170"/>
    </location>
</feature>
<evidence type="ECO:0000313" key="3">
    <source>
        <dbReference type="Proteomes" id="UP000323386"/>
    </source>
</evidence>
<sequence>MASRAASKEGGGEKQQQSGVFQRPPAQAAGPCEDLQPFPSPRRRVQHGRQLSLPLAWPFPCPLAPRLAWPGLASYPILSFVAPPVSHTLSALLGLFPKTTTSERVSIAMPEPSHPQQKHAEAAPGEPTDVAQATPPPWPAALAARMPACPSRRPEAGVKQGRDRQGDSAATCLLPPSARLYSASSFLRHFASSWTHAMERQADRSATETMHVASEGRRRSARMAAEQPAPAACLPSHRPLPRANPEREMKQEASIISWARLRIRRPSINT</sequence>
<feature type="compositionally biased region" description="Basic and acidic residues" evidence="1">
    <location>
        <begin position="152"/>
        <end position="166"/>
    </location>
</feature>
<feature type="compositionally biased region" description="Low complexity" evidence="1">
    <location>
        <begin position="140"/>
        <end position="150"/>
    </location>
</feature>
<feature type="compositionally biased region" description="Basic and acidic residues" evidence="1">
    <location>
        <begin position="1"/>
        <end position="12"/>
    </location>
</feature>
<feature type="region of interest" description="Disordered" evidence="1">
    <location>
        <begin position="1"/>
        <end position="46"/>
    </location>
</feature>
<dbReference type="AlphaFoldDB" id="A0A5C3FD37"/>
<feature type="compositionally biased region" description="Low complexity" evidence="1">
    <location>
        <begin position="222"/>
        <end position="235"/>
    </location>
</feature>
<protein>
    <submittedName>
        <fullName evidence="2">Uncharacterized protein</fullName>
    </submittedName>
</protein>
<dbReference type="EMBL" id="OOIP01000029">
    <property type="protein sequence ID" value="SPO41595.1"/>
    <property type="molecule type" value="Genomic_DNA"/>
</dbReference>
<accession>A0A5C3FD37</accession>